<sequence>MSSSSPVQVDLSATATRPTHEPYKMRSSASFYGLPVEVVQKICQYLPEQRDVFYLRRVSRLHHAATTSTLAPRLANKLSKLRVLTTEEGLETLLQITSFPEWKDHIRRVELVDPGVEALLYSKQDHDEDFTYRWFGYFKLEGAPLDAIKTRIGPAQHKFWMERAADILAQIFTNLRSAKSLEDIHIGVKTTMPLHVVGLEHLMQDIGFTRVWKVICKTKINKYLPVNDTAAQYLLAGPQVLREALTSSGIRKQIVCVQLRNLRETGITWSIPQIWPAFDHPAIKALTISDLAHGVAERTDVKTSTRCFEELRLAGCKGSAGCKIDTDTFALLGMTHLPQLVRLDIRNYAIDERAMLTALRSVRETIRSVTLAHIHLTSGKWSAIFIYVLMEFPQLDECNFSWLIEGRDICTRTGEHLCDLPFDEPEREGKSHRQVRVKGDRAREYLMTMHDDYRHLPSNERRDLAVVEHRSVGFPVAEGVDQERWRFVVARR</sequence>
<dbReference type="CDD" id="cd09917">
    <property type="entry name" value="F-box_SF"/>
    <property type="match status" value="1"/>
</dbReference>
<organism evidence="2 3">
    <name type="scientific">Plenodomus tracheiphilus IPT5</name>
    <dbReference type="NCBI Taxonomy" id="1408161"/>
    <lineage>
        <taxon>Eukaryota</taxon>
        <taxon>Fungi</taxon>
        <taxon>Dikarya</taxon>
        <taxon>Ascomycota</taxon>
        <taxon>Pezizomycotina</taxon>
        <taxon>Dothideomycetes</taxon>
        <taxon>Pleosporomycetidae</taxon>
        <taxon>Pleosporales</taxon>
        <taxon>Pleosporineae</taxon>
        <taxon>Leptosphaeriaceae</taxon>
        <taxon>Plenodomus</taxon>
    </lineage>
</organism>
<dbReference type="EMBL" id="MU006299">
    <property type="protein sequence ID" value="KAF2852356.1"/>
    <property type="molecule type" value="Genomic_DNA"/>
</dbReference>
<reference evidence="2" key="1">
    <citation type="submission" date="2020-01" db="EMBL/GenBank/DDBJ databases">
        <authorList>
            <consortium name="DOE Joint Genome Institute"/>
            <person name="Haridas S."/>
            <person name="Albert R."/>
            <person name="Binder M."/>
            <person name="Bloem J."/>
            <person name="Labutti K."/>
            <person name="Salamov A."/>
            <person name="Andreopoulos B."/>
            <person name="Baker S.E."/>
            <person name="Barry K."/>
            <person name="Bills G."/>
            <person name="Bluhm B.H."/>
            <person name="Cannon C."/>
            <person name="Castanera R."/>
            <person name="Culley D.E."/>
            <person name="Daum C."/>
            <person name="Ezra D."/>
            <person name="Gonzalez J.B."/>
            <person name="Henrissat B."/>
            <person name="Kuo A."/>
            <person name="Liang C."/>
            <person name="Lipzen A."/>
            <person name="Lutzoni F."/>
            <person name="Magnuson J."/>
            <person name="Mondo S."/>
            <person name="Nolan M."/>
            <person name="Ohm R."/>
            <person name="Pangilinan J."/>
            <person name="Park H.-J."/>
            <person name="Ramirez L."/>
            <person name="Alfaro M."/>
            <person name="Sun H."/>
            <person name="Tritt A."/>
            <person name="Yoshinaga Y."/>
            <person name="Zwiers L.-H."/>
            <person name="Turgeon B.G."/>
            <person name="Goodwin S.B."/>
            <person name="Spatafora J.W."/>
            <person name="Crous P.W."/>
            <person name="Grigoriev I.V."/>
        </authorList>
    </citation>
    <scope>NUCLEOTIDE SEQUENCE</scope>
    <source>
        <strain evidence="2">IPT5</strain>
    </source>
</reference>
<evidence type="ECO:0000313" key="3">
    <source>
        <dbReference type="Proteomes" id="UP000799423"/>
    </source>
</evidence>
<accession>A0A6A7BA02</accession>
<dbReference type="AlphaFoldDB" id="A0A6A7BA02"/>
<evidence type="ECO:0000256" key="1">
    <source>
        <dbReference type="SAM" id="MobiDB-lite"/>
    </source>
</evidence>
<protein>
    <recommendedName>
        <fullName evidence="4">F-box domain-containing protein</fullName>
    </recommendedName>
</protein>
<keyword evidence="3" id="KW-1185">Reference proteome</keyword>
<evidence type="ECO:0000313" key="2">
    <source>
        <dbReference type="EMBL" id="KAF2852356.1"/>
    </source>
</evidence>
<dbReference type="OrthoDB" id="10301433at2759"/>
<feature type="compositionally biased region" description="Polar residues" evidence="1">
    <location>
        <begin position="1"/>
        <end position="17"/>
    </location>
</feature>
<name>A0A6A7BA02_9PLEO</name>
<dbReference type="Proteomes" id="UP000799423">
    <property type="component" value="Unassembled WGS sequence"/>
</dbReference>
<evidence type="ECO:0008006" key="4">
    <source>
        <dbReference type="Google" id="ProtNLM"/>
    </source>
</evidence>
<feature type="region of interest" description="Disordered" evidence="1">
    <location>
        <begin position="1"/>
        <end position="20"/>
    </location>
</feature>
<proteinExistence type="predicted"/>
<gene>
    <name evidence="2" type="ORF">T440DRAFT_467046</name>
</gene>